<evidence type="ECO:0000313" key="2">
    <source>
        <dbReference type="Proteomes" id="UP000238281"/>
    </source>
</evidence>
<evidence type="ECO:0000313" key="1">
    <source>
        <dbReference type="EMBL" id="PRM93828.1"/>
    </source>
</evidence>
<sequence length="85" mass="10007">MTNSEKVKMIIDEIKSIYPNKMVLNATQMTRIIGISLRTFSRIITSKEWNKIPQFKSEEVKRKDGMKSTKYQFNIFDIAEFLAKN</sequence>
<dbReference type="AlphaFoldDB" id="A0A2S9T4S6"/>
<protein>
    <submittedName>
        <fullName evidence="1">Uncharacterized protein</fullName>
    </submittedName>
</protein>
<proteinExistence type="predicted"/>
<comment type="caution">
    <text evidence="1">The sequence shown here is derived from an EMBL/GenBank/DDBJ whole genome shotgun (WGS) entry which is preliminary data.</text>
</comment>
<gene>
    <name evidence="1" type="ORF">CJ673_09160</name>
</gene>
<accession>A0A2S9T4S6</accession>
<dbReference type="RefSeq" id="WP_105915882.1">
    <property type="nucleotide sequence ID" value="NZ_NXGE01000006.1"/>
</dbReference>
<reference evidence="1 2" key="1">
    <citation type="submission" date="2017-09" db="EMBL/GenBank/DDBJ databases">
        <title>Reassesment of A. cryaerophilus.</title>
        <authorList>
            <person name="Perez-Cataluna A."/>
            <person name="Collado L."/>
            <person name="Salgado O."/>
            <person name="Lefinanco V."/>
            <person name="Figueras M.J."/>
        </authorList>
    </citation>
    <scope>NUCLEOTIDE SEQUENCE [LARGE SCALE GENOMIC DNA]</scope>
    <source>
        <strain evidence="1 2">LMG 10210</strain>
    </source>
</reference>
<organism evidence="1 2">
    <name type="scientific">Aliarcobacter cryaerophilus</name>
    <dbReference type="NCBI Taxonomy" id="28198"/>
    <lineage>
        <taxon>Bacteria</taxon>
        <taxon>Pseudomonadati</taxon>
        <taxon>Campylobacterota</taxon>
        <taxon>Epsilonproteobacteria</taxon>
        <taxon>Campylobacterales</taxon>
        <taxon>Arcobacteraceae</taxon>
        <taxon>Aliarcobacter</taxon>
    </lineage>
</organism>
<dbReference type="EMBL" id="NXGE01000006">
    <property type="protein sequence ID" value="PRM93828.1"/>
    <property type="molecule type" value="Genomic_DNA"/>
</dbReference>
<dbReference type="Proteomes" id="UP000238281">
    <property type="component" value="Unassembled WGS sequence"/>
</dbReference>
<name>A0A2S9T4S6_9BACT</name>